<dbReference type="InterPro" id="IPR020904">
    <property type="entry name" value="Sc_DH/Rdtase_CS"/>
</dbReference>
<name>A0A6B0TXX2_9RHOB</name>
<dbReference type="GO" id="GO:0016491">
    <property type="term" value="F:oxidoreductase activity"/>
    <property type="evidence" value="ECO:0007669"/>
    <property type="project" value="UniProtKB-KW"/>
</dbReference>
<sequence length="256" mass="25718">MNLSDIGSAIVTGGASGLGRATATALADAGVRIALLDRDADRGTAAARDLGALFVETDVTDPASVASGLAAASAANGPARLCVNCAGIAPGAKTIDRDGAAHDPALFARAVSVNLTGTFNMATQAAAAMAMLDPVGADGERGLIVNTASIAAYEGQIGQIAYAASKGGVAAMTLPMARDLARSGIRVMAVAPGLFLTPMLEGLPEEVQTSLGAQVPYPPRLGKPSEFAALVLHMVENPMMNGEVIRLDGAIRLAPK</sequence>
<proteinExistence type="inferred from homology"/>
<evidence type="ECO:0000256" key="2">
    <source>
        <dbReference type="RuleBase" id="RU000363"/>
    </source>
</evidence>
<dbReference type="AlphaFoldDB" id="A0A6B0TXX2"/>
<dbReference type="EMBL" id="WUWG01000005">
    <property type="protein sequence ID" value="MXU66142.1"/>
    <property type="molecule type" value="Genomic_DNA"/>
</dbReference>
<reference evidence="3 4" key="1">
    <citation type="submission" date="2019-12" db="EMBL/GenBank/DDBJ databases">
        <title>Strain KN286 was isolated from seawater, which was collected from Caroline Seamount in the tropical western Pacific.</title>
        <authorList>
            <person name="Wang Q."/>
        </authorList>
    </citation>
    <scope>NUCLEOTIDE SEQUENCE [LARGE SCALE GENOMIC DNA]</scope>
    <source>
        <strain evidence="3 4">KN286</strain>
    </source>
</reference>
<protein>
    <submittedName>
        <fullName evidence="3">SDR family NAD(P)-dependent oxidoreductase</fullName>
    </submittedName>
</protein>
<comment type="similarity">
    <text evidence="2">Belongs to the short-chain dehydrogenases/reductases (SDR) family.</text>
</comment>
<dbReference type="Pfam" id="PF00106">
    <property type="entry name" value="adh_short"/>
    <property type="match status" value="1"/>
</dbReference>
<keyword evidence="1" id="KW-0560">Oxidoreductase</keyword>
<dbReference type="PRINTS" id="PR00081">
    <property type="entry name" value="GDHRDH"/>
</dbReference>
<dbReference type="InterPro" id="IPR036291">
    <property type="entry name" value="NAD(P)-bd_dom_sf"/>
</dbReference>
<dbReference type="RefSeq" id="WP_160855371.1">
    <property type="nucleotide sequence ID" value="NZ_WUWG01000005.1"/>
</dbReference>
<dbReference type="PANTHER" id="PTHR43658">
    <property type="entry name" value="SHORT-CHAIN DEHYDROGENASE/REDUCTASE"/>
    <property type="match status" value="1"/>
</dbReference>
<dbReference type="PRINTS" id="PR00080">
    <property type="entry name" value="SDRFAMILY"/>
</dbReference>
<comment type="caution">
    <text evidence="3">The sequence shown here is derived from an EMBL/GenBank/DDBJ whole genome shotgun (WGS) entry which is preliminary data.</text>
</comment>
<organism evidence="3 4">
    <name type="scientific">Oceanomicrobium pacificus</name>
    <dbReference type="NCBI Taxonomy" id="2692916"/>
    <lineage>
        <taxon>Bacteria</taxon>
        <taxon>Pseudomonadati</taxon>
        <taxon>Pseudomonadota</taxon>
        <taxon>Alphaproteobacteria</taxon>
        <taxon>Rhodobacterales</taxon>
        <taxon>Paracoccaceae</taxon>
        <taxon>Oceanomicrobium</taxon>
    </lineage>
</organism>
<dbReference type="Proteomes" id="UP000436016">
    <property type="component" value="Unassembled WGS sequence"/>
</dbReference>
<accession>A0A6B0TXX2</accession>
<evidence type="ECO:0000313" key="3">
    <source>
        <dbReference type="EMBL" id="MXU66142.1"/>
    </source>
</evidence>
<gene>
    <name evidence="3" type="ORF">GSH16_11855</name>
</gene>
<evidence type="ECO:0000256" key="1">
    <source>
        <dbReference type="ARBA" id="ARBA00023002"/>
    </source>
</evidence>
<dbReference type="PROSITE" id="PS00061">
    <property type="entry name" value="ADH_SHORT"/>
    <property type="match status" value="1"/>
</dbReference>
<keyword evidence="4" id="KW-1185">Reference proteome</keyword>
<evidence type="ECO:0000313" key="4">
    <source>
        <dbReference type="Proteomes" id="UP000436016"/>
    </source>
</evidence>
<dbReference type="InterPro" id="IPR002347">
    <property type="entry name" value="SDR_fam"/>
</dbReference>
<dbReference type="SUPFAM" id="SSF51735">
    <property type="entry name" value="NAD(P)-binding Rossmann-fold domains"/>
    <property type="match status" value="1"/>
</dbReference>
<dbReference type="PANTHER" id="PTHR43658:SF8">
    <property type="entry name" value="17-BETA-HYDROXYSTEROID DEHYDROGENASE 14-RELATED"/>
    <property type="match status" value="1"/>
</dbReference>
<dbReference type="Gene3D" id="3.40.50.720">
    <property type="entry name" value="NAD(P)-binding Rossmann-like Domain"/>
    <property type="match status" value="1"/>
</dbReference>